<reference evidence="1" key="1">
    <citation type="submission" date="2014-11" db="EMBL/GenBank/DDBJ databases">
        <authorList>
            <person name="Amaro Gonzalez C."/>
        </authorList>
    </citation>
    <scope>NUCLEOTIDE SEQUENCE</scope>
</reference>
<proteinExistence type="predicted"/>
<dbReference type="EMBL" id="GBXM01087444">
    <property type="protein sequence ID" value="JAH21133.1"/>
    <property type="molecule type" value="Transcribed_RNA"/>
</dbReference>
<reference evidence="1" key="2">
    <citation type="journal article" date="2015" name="Fish Shellfish Immunol.">
        <title>Early steps in the European eel (Anguilla anguilla)-Vibrio vulnificus interaction in the gills: Role of the RtxA13 toxin.</title>
        <authorList>
            <person name="Callol A."/>
            <person name="Pajuelo D."/>
            <person name="Ebbesson L."/>
            <person name="Teles M."/>
            <person name="MacKenzie S."/>
            <person name="Amaro C."/>
        </authorList>
    </citation>
    <scope>NUCLEOTIDE SEQUENCE</scope>
</reference>
<sequence>MTAKVIVFTMEGFS</sequence>
<accession>A0A0E9QYG0</accession>
<protein>
    <submittedName>
        <fullName evidence="1">Uncharacterized protein</fullName>
    </submittedName>
</protein>
<name>A0A0E9QYG0_ANGAN</name>
<evidence type="ECO:0000313" key="1">
    <source>
        <dbReference type="EMBL" id="JAH21133.1"/>
    </source>
</evidence>
<organism evidence="1">
    <name type="scientific">Anguilla anguilla</name>
    <name type="common">European freshwater eel</name>
    <name type="synonym">Muraena anguilla</name>
    <dbReference type="NCBI Taxonomy" id="7936"/>
    <lineage>
        <taxon>Eukaryota</taxon>
        <taxon>Metazoa</taxon>
        <taxon>Chordata</taxon>
        <taxon>Craniata</taxon>
        <taxon>Vertebrata</taxon>
        <taxon>Euteleostomi</taxon>
        <taxon>Actinopterygii</taxon>
        <taxon>Neopterygii</taxon>
        <taxon>Teleostei</taxon>
        <taxon>Anguilliformes</taxon>
        <taxon>Anguillidae</taxon>
        <taxon>Anguilla</taxon>
    </lineage>
</organism>